<keyword evidence="4" id="KW-1185">Reference proteome</keyword>
<dbReference type="Proteomes" id="UP001500220">
    <property type="component" value="Unassembled WGS sequence"/>
</dbReference>
<reference evidence="4" key="3">
    <citation type="journal article" date="2019" name="Int. J. Syst. Evol. Microbiol.">
        <title>The Global Catalogue of Microorganisms (GCM) 10K type strain sequencing project: providing services to taxonomists for standard genome sequencing and annotation.</title>
        <authorList>
            <consortium name="The Broad Institute Genomics Platform"/>
            <consortium name="The Broad Institute Genome Sequencing Center for Infectious Disease"/>
            <person name="Wu L."/>
            <person name="Ma J."/>
        </authorList>
    </citation>
    <scope>NUCLEOTIDE SEQUENCE [LARGE SCALE GENOMIC DNA]</scope>
    <source>
        <strain evidence="4">JCM 10664</strain>
    </source>
</reference>
<name>A0A917JX53_9PSEU</name>
<dbReference type="RefSeq" id="WP_188987503.1">
    <property type="nucleotide sequence ID" value="NZ_BAAAHC010000019.1"/>
</dbReference>
<proteinExistence type="predicted"/>
<dbReference type="Pfam" id="PF19372">
    <property type="entry name" value="DUF5947"/>
    <property type="match status" value="1"/>
</dbReference>
<evidence type="ECO:0000313" key="3">
    <source>
        <dbReference type="Proteomes" id="UP000597989"/>
    </source>
</evidence>
<gene>
    <name evidence="1" type="ORF">GCM10009545_42550</name>
    <name evidence="2" type="ORF">GCM10011581_25170</name>
</gene>
<dbReference type="InterPro" id="IPR045991">
    <property type="entry name" value="DUF5947"/>
</dbReference>
<accession>A0A917JX53</accession>
<protein>
    <submittedName>
        <fullName evidence="1">DUF5947 family protein</fullName>
    </submittedName>
</protein>
<comment type="caution">
    <text evidence="2">The sequence shown here is derived from an EMBL/GenBank/DDBJ whole genome shotgun (WGS) entry which is preliminary data.</text>
</comment>
<evidence type="ECO:0000313" key="1">
    <source>
        <dbReference type="EMBL" id="GAA0535439.1"/>
    </source>
</evidence>
<reference evidence="2" key="4">
    <citation type="submission" date="2020-09" db="EMBL/GenBank/DDBJ databases">
        <authorList>
            <person name="Sun Q."/>
            <person name="Zhou Y."/>
        </authorList>
    </citation>
    <scope>NUCLEOTIDE SEQUENCE</scope>
    <source>
        <strain evidence="2">CGMCC 4.7206</strain>
    </source>
</reference>
<dbReference type="EMBL" id="BAAAHC010000019">
    <property type="protein sequence ID" value="GAA0535439.1"/>
    <property type="molecule type" value="Genomic_DNA"/>
</dbReference>
<evidence type="ECO:0000313" key="4">
    <source>
        <dbReference type="Proteomes" id="UP001500220"/>
    </source>
</evidence>
<reference evidence="1" key="1">
    <citation type="journal article" date="2014" name="Int. J. Syst. Evol. Microbiol.">
        <title>Complete genome of a new Firmicutes species belonging to the dominant human colonic microbiota ('Ruminococcus bicirculans') reveals two chromosomes and a selective capacity to utilize plant glucans.</title>
        <authorList>
            <consortium name="NISC Comparative Sequencing Program"/>
            <person name="Wegmann U."/>
            <person name="Louis P."/>
            <person name="Goesmann A."/>
            <person name="Henrissat B."/>
            <person name="Duncan S.H."/>
            <person name="Flint H.J."/>
        </authorList>
    </citation>
    <scope>NUCLEOTIDE SEQUENCE</scope>
    <source>
        <strain evidence="1">JCM 10664</strain>
    </source>
</reference>
<reference evidence="2 3" key="2">
    <citation type="journal article" date="2014" name="Int. J. Syst. Evol. Microbiol.">
        <title>Complete genome sequence of Corynebacterium casei LMG S-19264T (=DSM 44701T), isolated from a smear-ripened cheese.</title>
        <authorList>
            <consortium name="US DOE Joint Genome Institute (JGI-PGF)"/>
            <person name="Walter F."/>
            <person name="Albersmeier A."/>
            <person name="Kalinowski J."/>
            <person name="Ruckert C."/>
        </authorList>
    </citation>
    <scope>NUCLEOTIDE SEQUENCE [LARGE SCALE GENOMIC DNA]</scope>
    <source>
        <strain evidence="2 3">CGMCC 4.7206</strain>
    </source>
</reference>
<organism evidence="2 3">
    <name type="scientific">Saccharopolyspora thermophila</name>
    <dbReference type="NCBI Taxonomy" id="89367"/>
    <lineage>
        <taxon>Bacteria</taxon>
        <taxon>Bacillati</taxon>
        <taxon>Actinomycetota</taxon>
        <taxon>Actinomycetes</taxon>
        <taxon>Pseudonocardiales</taxon>
        <taxon>Pseudonocardiaceae</taxon>
        <taxon>Saccharopolyspora</taxon>
    </lineage>
</organism>
<dbReference type="EMBL" id="BMMT01000007">
    <property type="protein sequence ID" value="GGI87080.1"/>
    <property type="molecule type" value="Genomic_DNA"/>
</dbReference>
<dbReference type="Proteomes" id="UP000597989">
    <property type="component" value="Unassembled WGS sequence"/>
</dbReference>
<dbReference type="AlphaFoldDB" id="A0A917JX53"/>
<sequence>MSTGALHRLIRHGTGRRAAEERCDLCREPLVAEHRHLVDVDRRELMCACRACAVLFDRDAAGHYRLVPRRRHRLAPVPTASLGIPVGLAFFVVRADGTALAHYPGPAGVAVWEVAAPAWRQVADQRPELDHMAPEVEALLVNTARGHQEHWIVPVDVCYRLVAVLRREWRGLSGGSAVWPAIEGFFAELAADPR</sequence>
<evidence type="ECO:0000313" key="2">
    <source>
        <dbReference type="EMBL" id="GGI87080.1"/>
    </source>
</evidence>
<reference evidence="1" key="5">
    <citation type="submission" date="2023-12" db="EMBL/GenBank/DDBJ databases">
        <authorList>
            <person name="Sun Q."/>
            <person name="Inoue M."/>
        </authorList>
    </citation>
    <scope>NUCLEOTIDE SEQUENCE</scope>
    <source>
        <strain evidence="1">JCM 10664</strain>
    </source>
</reference>